<dbReference type="PANTHER" id="PTHR48099">
    <property type="entry name" value="C-1-TETRAHYDROFOLATE SYNTHASE, CYTOPLASMIC-RELATED"/>
    <property type="match status" value="1"/>
</dbReference>
<evidence type="ECO:0000313" key="16">
    <source>
        <dbReference type="Proteomes" id="UP000823922"/>
    </source>
</evidence>
<dbReference type="AlphaFoldDB" id="A0A9D2QGY3"/>
<dbReference type="PROSITE" id="PS00767">
    <property type="entry name" value="THF_DHG_CYH_2"/>
    <property type="match status" value="1"/>
</dbReference>
<evidence type="ECO:0000313" key="15">
    <source>
        <dbReference type="EMBL" id="HJC87264.1"/>
    </source>
</evidence>
<keyword evidence="4 12" id="KW-0028">Amino-acid biosynthesis</keyword>
<sequence>MAQIIDGKAISQAIKDEVKREVEGLSGQGITVTLAVVQVGSNPASTVYVNNKKKACAYTGIRSLSYNLPENASQEELLSLIAELNGRADVNGILVQLPLPSHMNEDAVIGAISPEKDVDGFHPQNVGALCIGKPGFVPCTPAGIIELLKRSGIEIAGKECVMIGRSNIVGKPMALLLLKENGTVTVAHSRTADLKAVARRADILVVAIGKAKMITAEYVKLGAAVIDVGMDRDENNKLCGDVDYEEVSRIAGAITPVPGGVGPMTIAMLMKNCLQAARMQTGSVKES</sequence>
<comment type="caution">
    <text evidence="15">The sequence shown here is derived from an EMBL/GenBank/DDBJ whole genome shotgun (WGS) entry which is preliminary data.</text>
</comment>
<keyword evidence="3 12" id="KW-0554">One-carbon metabolism</keyword>
<evidence type="ECO:0000256" key="7">
    <source>
        <dbReference type="ARBA" id="ARBA00022857"/>
    </source>
</evidence>
<evidence type="ECO:0000259" key="13">
    <source>
        <dbReference type="Pfam" id="PF00763"/>
    </source>
</evidence>
<keyword evidence="6 12" id="KW-0378">Hydrolase</keyword>
<name>A0A9D2QGY3_9FIRM</name>
<evidence type="ECO:0000256" key="1">
    <source>
        <dbReference type="ARBA" id="ARBA00004777"/>
    </source>
</evidence>
<dbReference type="EC" id="1.5.1.5" evidence="12"/>
<comment type="pathway">
    <text evidence="1 12">One-carbon metabolism; tetrahydrofolate interconversion.</text>
</comment>
<keyword evidence="9 12" id="KW-0368">Histidine biosynthesis</keyword>
<dbReference type="GO" id="GO:0035999">
    <property type="term" value="P:tetrahydrofolate interconversion"/>
    <property type="evidence" value="ECO:0007669"/>
    <property type="project" value="UniProtKB-UniRule"/>
</dbReference>
<comment type="caution">
    <text evidence="12">Lacks conserved residue(s) required for the propagation of feature annotation.</text>
</comment>
<dbReference type="EMBL" id="DWVS01000111">
    <property type="protein sequence ID" value="HJC87264.1"/>
    <property type="molecule type" value="Genomic_DNA"/>
</dbReference>
<dbReference type="Gene3D" id="3.40.50.10860">
    <property type="entry name" value="Leucine Dehydrogenase, chain A, domain 1"/>
    <property type="match status" value="1"/>
</dbReference>
<keyword evidence="11 12" id="KW-0511">Multifunctional enzyme</keyword>
<dbReference type="FunFam" id="3.40.50.720:FF:000094">
    <property type="entry name" value="Bifunctional protein FolD"/>
    <property type="match status" value="1"/>
</dbReference>
<dbReference type="EC" id="3.5.4.9" evidence="12"/>
<keyword evidence="5 12" id="KW-0658">Purine biosynthesis</keyword>
<dbReference type="InterPro" id="IPR020630">
    <property type="entry name" value="THF_DH/CycHdrlase_cat_dom"/>
</dbReference>
<dbReference type="Proteomes" id="UP000823922">
    <property type="component" value="Unassembled WGS sequence"/>
</dbReference>
<evidence type="ECO:0000256" key="3">
    <source>
        <dbReference type="ARBA" id="ARBA00022563"/>
    </source>
</evidence>
<dbReference type="GO" id="GO:0004477">
    <property type="term" value="F:methenyltetrahydrofolate cyclohydrolase activity"/>
    <property type="evidence" value="ECO:0007669"/>
    <property type="project" value="UniProtKB-UniRule"/>
</dbReference>
<evidence type="ECO:0000256" key="5">
    <source>
        <dbReference type="ARBA" id="ARBA00022755"/>
    </source>
</evidence>
<evidence type="ECO:0000256" key="12">
    <source>
        <dbReference type="HAMAP-Rule" id="MF_01576"/>
    </source>
</evidence>
<dbReference type="Gene3D" id="3.40.50.720">
    <property type="entry name" value="NAD(P)-binding Rossmann-like Domain"/>
    <property type="match status" value="1"/>
</dbReference>
<reference evidence="15" key="1">
    <citation type="journal article" date="2021" name="PeerJ">
        <title>Extensive microbial diversity within the chicken gut microbiome revealed by metagenomics and culture.</title>
        <authorList>
            <person name="Gilroy R."/>
            <person name="Ravi A."/>
            <person name="Getino M."/>
            <person name="Pursley I."/>
            <person name="Horton D.L."/>
            <person name="Alikhan N.F."/>
            <person name="Baker D."/>
            <person name="Gharbi K."/>
            <person name="Hall N."/>
            <person name="Watson M."/>
            <person name="Adriaenssens E.M."/>
            <person name="Foster-Nyarko E."/>
            <person name="Jarju S."/>
            <person name="Secka A."/>
            <person name="Antonio M."/>
            <person name="Oren A."/>
            <person name="Chaudhuri R.R."/>
            <person name="La Ragione R."/>
            <person name="Hildebrand F."/>
            <person name="Pallen M.J."/>
        </authorList>
    </citation>
    <scope>NUCLEOTIDE SEQUENCE</scope>
    <source>
        <strain evidence="15">ChiBcec1-1630</strain>
    </source>
</reference>
<dbReference type="InterPro" id="IPR046346">
    <property type="entry name" value="Aminoacid_DH-like_N_sf"/>
</dbReference>
<dbReference type="InterPro" id="IPR020631">
    <property type="entry name" value="THF_DH/CycHdrlase_NAD-bd_dom"/>
</dbReference>
<evidence type="ECO:0000256" key="4">
    <source>
        <dbReference type="ARBA" id="ARBA00022605"/>
    </source>
</evidence>
<comment type="catalytic activity">
    <reaction evidence="12">
        <text>(6R)-5,10-methylene-5,6,7,8-tetrahydrofolate + NADP(+) = (6R)-5,10-methenyltetrahydrofolate + NADPH</text>
        <dbReference type="Rhea" id="RHEA:22812"/>
        <dbReference type="ChEBI" id="CHEBI:15636"/>
        <dbReference type="ChEBI" id="CHEBI:57455"/>
        <dbReference type="ChEBI" id="CHEBI:57783"/>
        <dbReference type="ChEBI" id="CHEBI:58349"/>
        <dbReference type="EC" id="1.5.1.5"/>
    </reaction>
</comment>
<dbReference type="GO" id="GO:0004488">
    <property type="term" value="F:methylenetetrahydrofolate dehydrogenase (NADP+) activity"/>
    <property type="evidence" value="ECO:0007669"/>
    <property type="project" value="UniProtKB-UniRule"/>
</dbReference>
<dbReference type="Pfam" id="PF00763">
    <property type="entry name" value="THF_DHG_CYH"/>
    <property type="match status" value="1"/>
</dbReference>
<dbReference type="InterPro" id="IPR036291">
    <property type="entry name" value="NAD(P)-bd_dom_sf"/>
</dbReference>
<dbReference type="CDD" id="cd01080">
    <property type="entry name" value="NAD_bind_m-THF_DH_Cyclohyd"/>
    <property type="match status" value="1"/>
</dbReference>
<comment type="similarity">
    <text evidence="12">Belongs to the tetrahydrofolate dehydrogenase/cyclohydrolase family.</text>
</comment>
<dbReference type="GO" id="GO:0006164">
    <property type="term" value="P:purine nucleotide biosynthetic process"/>
    <property type="evidence" value="ECO:0007669"/>
    <property type="project" value="UniProtKB-KW"/>
</dbReference>
<evidence type="ECO:0000256" key="11">
    <source>
        <dbReference type="ARBA" id="ARBA00023268"/>
    </source>
</evidence>
<keyword evidence="8 12" id="KW-0560">Oxidoreductase</keyword>
<proteinExistence type="inferred from homology"/>
<feature type="domain" description="Tetrahydrofolate dehydrogenase/cyclohydrolase NAD(P)-binding" evidence="14">
    <location>
        <begin position="138"/>
        <end position="280"/>
    </location>
</feature>
<dbReference type="InterPro" id="IPR020867">
    <property type="entry name" value="THF_DH/CycHdrlase_CS"/>
</dbReference>
<feature type="binding site" evidence="12">
    <location>
        <begin position="164"/>
        <end position="166"/>
    </location>
    <ligand>
        <name>NADP(+)</name>
        <dbReference type="ChEBI" id="CHEBI:58349"/>
    </ligand>
</feature>
<comment type="catalytic activity">
    <reaction evidence="12">
        <text>(6R)-5,10-methenyltetrahydrofolate + H2O = (6R)-10-formyltetrahydrofolate + H(+)</text>
        <dbReference type="Rhea" id="RHEA:23700"/>
        <dbReference type="ChEBI" id="CHEBI:15377"/>
        <dbReference type="ChEBI" id="CHEBI:15378"/>
        <dbReference type="ChEBI" id="CHEBI:57455"/>
        <dbReference type="ChEBI" id="CHEBI:195366"/>
        <dbReference type="EC" id="3.5.4.9"/>
    </reaction>
</comment>
<evidence type="ECO:0000256" key="9">
    <source>
        <dbReference type="ARBA" id="ARBA00023102"/>
    </source>
</evidence>
<evidence type="ECO:0000256" key="6">
    <source>
        <dbReference type="ARBA" id="ARBA00022801"/>
    </source>
</evidence>
<gene>
    <name evidence="12 15" type="primary">folD</name>
    <name evidence="15" type="ORF">H9926_04525</name>
</gene>
<comment type="function">
    <text evidence="12">Catalyzes the oxidation of 5,10-methylenetetrahydrofolate to 5,10-methenyltetrahydrofolate and then the hydrolysis of 5,10-methenyltetrahydrofolate to 10-formyltetrahydrofolate.</text>
</comment>
<keyword evidence="7 12" id="KW-0521">NADP</keyword>
<dbReference type="FunFam" id="3.40.50.10860:FF:000005">
    <property type="entry name" value="C-1-tetrahydrofolate synthase, cytoplasmic, putative"/>
    <property type="match status" value="1"/>
</dbReference>
<dbReference type="SUPFAM" id="SSF51735">
    <property type="entry name" value="NAD(P)-binding Rossmann-fold domains"/>
    <property type="match status" value="1"/>
</dbReference>
<organism evidence="15 16">
    <name type="scientific">Candidatus Eisenbergiella intestinigallinarum</name>
    <dbReference type="NCBI Taxonomy" id="2838549"/>
    <lineage>
        <taxon>Bacteria</taxon>
        <taxon>Bacillati</taxon>
        <taxon>Bacillota</taxon>
        <taxon>Clostridia</taxon>
        <taxon>Lachnospirales</taxon>
        <taxon>Lachnospiraceae</taxon>
        <taxon>Eisenbergiella</taxon>
    </lineage>
</organism>
<evidence type="ECO:0000259" key="14">
    <source>
        <dbReference type="Pfam" id="PF02882"/>
    </source>
</evidence>
<evidence type="ECO:0000256" key="10">
    <source>
        <dbReference type="ARBA" id="ARBA00023167"/>
    </source>
</evidence>
<protein>
    <recommendedName>
        <fullName evidence="12">Bifunctional protein FolD</fullName>
    </recommendedName>
    <domain>
        <recommendedName>
            <fullName evidence="12">Methylenetetrahydrofolate dehydrogenase</fullName>
            <ecNumber evidence="12">1.5.1.5</ecNumber>
        </recommendedName>
    </domain>
    <domain>
        <recommendedName>
            <fullName evidence="12">Methenyltetrahydrofolate cyclohydrolase</fullName>
            <ecNumber evidence="12">3.5.4.9</ecNumber>
        </recommendedName>
    </domain>
</protein>
<dbReference type="InterPro" id="IPR000672">
    <property type="entry name" value="THF_DH/CycHdrlase"/>
</dbReference>
<dbReference type="Pfam" id="PF02882">
    <property type="entry name" value="THF_DHG_CYH_C"/>
    <property type="match status" value="1"/>
</dbReference>
<dbReference type="SUPFAM" id="SSF53223">
    <property type="entry name" value="Aminoacid dehydrogenase-like, N-terminal domain"/>
    <property type="match status" value="1"/>
</dbReference>
<dbReference type="GO" id="GO:0005829">
    <property type="term" value="C:cytosol"/>
    <property type="evidence" value="ECO:0007669"/>
    <property type="project" value="TreeGrafter"/>
</dbReference>
<dbReference type="PANTHER" id="PTHR48099:SF5">
    <property type="entry name" value="C-1-TETRAHYDROFOLATE SYNTHASE, CYTOPLASMIC"/>
    <property type="match status" value="1"/>
</dbReference>
<dbReference type="NCBIfam" id="NF010783">
    <property type="entry name" value="PRK14186.1"/>
    <property type="match status" value="1"/>
</dbReference>
<dbReference type="NCBIfam" id="NF008058">
    <property type="entry name" value="PRK10792.1"/>
    <property type="match status" value="1"/>
</dbReference>
<keyword evidence="10 12" id="KW-0486">Methionine biosynthesis</keyword>
<dbReference type="PRINTS" id="PR00085">
    <property type="entry name" value="THFDHDRGNASE"/>
</dbReference>
<evidence type="ECO:0000256" key="8">
    <source>
        <dbReference type="ARBA" id="ARBA00023002"/>
    </source>
</evidence>
<dbReference type="GO" id="GO:0000105">
    <property type="term" value="P:L-histidine biosynthetic process"/>
    <property type="evidence" value="ECO:0007669"/>
    <property type="project" value="UniProtKB-KW"/>
</dbReference>
<dbReference type="GO" id="GO:0009086">
    <property type="term" value="P:methionine biosynthetic process"/>
    <property type="evidence" value="ECO:0007669"/>
    <property type="project" value="UniProtKB-KW"/>
</dbReference>
<feature type="domain" description="Tetrahydrofolate dehydrogenase/cyclohydrolase catalytic" evidence="13">
    <location>
        <begin position="5"/>
        <end position="119"/>
    </location>
</feature>
<accession>A0A9D2QGY3</accession>
<reference evidence="15" key="2">
    <citation type="submission" date="2021-04" db="EMBL/GenBank/DDBJ databases">
        <authorList>
            <person name="Gilroy R."/>
        </authorList>
    </citation>
    <scope>NUCLEOTIDE SEQUENCE</scope>
    <source>
        <strain evidence="15">ChiBcec1-1630</strain>
    </source>
</reference>
<dbReference type="HAMAP" id="MF_01576">
    <property type="entry name" value="THF_DHG_CYH"/>
    <property type="match status" value="1"/>
</dbReference>
<comment type="subunit">
    <text evidence="2 12">Homodimer.</text>
</comment>
<evidence type="ECO:0000256" key="2">
    <source>
        <dbReference type="ARBA" id="ARBA00011738"/>
    </source>
</evidence>